<dbReference type="Pfam" id="PF02698">
    <property type="entry name" value="DUF218"/>
    <property type="match status" value="1"/>
</dbReference>
<organism evidence="3">
    <name type="scientific">Bellilinea caldifistulae</name>
    <dbReference type="NCBI Taxonomy" id="360411"/>
    <lineage>
        <taxon>Bacteria</taxon>
        <taxon>Bacillati</taxon>
        <taxon>Chloroflexota</taxon>
        <taxon>Anaerolineae</taxon>
        <taxon>Anaerolineales</taxon>
        <taxon>Anaerolineaceae</taxon>
        <taxon>Bellilinea</taxon>
    </lineage>
</organism>
<feature type="transmembrane region" description="Helical" evidence="1">
    <location>
        <begin position="25"/>
        <end position="47"/>
    </location>
</feature>
<protein>
    <submittedName>
        <fullName evidence="3">YdcF family protein</fullName>
    </submittedName>
</protein>
<dbReference type="GO" id="GO:0005886">
    <property type="term" value="C:plasma membrane"/>
    <property type="evidence" value="ECO:0007669"/>
    <property type="project" value="TreeGrafter"/>
</dbReference>
<accession>A0A7C4Q004</accession>
<reference evidence="3" key="1">
    <citation type="journal article" date="2020" name="mSystems">
        <title>Genome- and Community-Level Interaction Insights into Carbon Utilization and Element Cycling Functions of Hydrothermarchaeota in Hydrothermal Sediment.</title>
        <authorList>
            <person name="Zhou Z."/>
            <person name="Liu Y."/>
            <person name="Xu W."/>
            <person name="Pan J."/>
            <person name="Luo Z.H."/>
            <person name="Li M."/>
        </authorList>
    </citation>
    <scope>NUCLEOTIDE SEQUENCE [LARGE SCALE GENOMIC DNA]</scope>
    <source>
        <strain evidence="3">SpSt-556</strain>
    </source>
</reference>
<dbReference type="CDD" id="cd06259">
    <property type="entry name" value="YdcF-like"/>
    <property type="match status" value="1"/>
</dbReference>
<feature type="domain" description="DUF218" evidence="2">
    <location>
        <begin position="56"/>
        <end position="182"/>
    </location>
</feature>
<keyword evidence="1" id="KW-1133">Transmembrane helix</keyword>
<gene>
    <name evidence="3" type="ORF">ENT17_00945</name>
</gene>
<evidence type="ECO:0000313" key="3">
    <source>
        <dbReference type="EMBL" id="HGS86167.1"/>
    </source>
</evidence>
<dbReference type="PANTHER" id="PTHR30336">
    <property type="entry name" value="INNER MEMBRANE PROTEIN, PROBABLE PERMEASE"/>
    <property type="match status" value="1"/>
</dbReference>
<name>A0A7C4Q004_9CHLR</name>
<proteinExistence type="predicted"/>
<dbReference type="GO" id="GO:0043164">
    <property type="term" value="P:Gram-negative-bacterium-type cell wall biogenesis"/>
    <property type="evidence" value="ECO:0007669"/>
    <property type="project" value="TreeGrafter"/>
</dbReference>
<dbReference type="Gene3D" id="3.40.50.620">
    <property type="entry name" value="HUPs"/>
    <property type="match status" value="1"/>
</dbReference>
<dbReference type="EMBL" id="DSXR01000014">
    <property type="protein sequence ID" value="HGS86167.1"/>
    <property type="molecule type" value="Genomic_DNA"/>
</dbReference>
<keyword evidence="1" id="KW-0812">Transmembrane</keyword>
<dbReference type="AlphaFoldDB" id="A0A7C4Q004"/>
<dbReference type="InterPro" id="IPR051599">
    <property type="entry name" value="Cell_Envelope_Assoc"/>
</dbReference>
<keyword evidence="1" id="KW-0472">Membrane</keyword>
<dbReference type="PANTHER" id="PTHR30336:SF4">
    <property type="entry name" value="ENVELOPE BIOGENESIS FACTOR ELYC"/>
    <property type="match status" value="1"/>
</dbReference>
<sequence>MNQTAQTPDNSRGCGGCFLRGMGVLGFLFLLPIGIYALLYAIGALLITSDAMKDADMIVLLGGGDRQRWQEAVRLYKDQPSRIILITETGDTINEIGTRYSLLVRNNLSAMGVPMDNIRIIPEVSRSTVEEAKSVRDYMEYWGHTSCIVVTDPYHTFRTRLIFHDTFQGSPVKVQIHAVRGHWYKATTWMFSREGWEVTLLELAKVLGYVFGAGR</sequence>
<dbReference type="InterPro" id="IPR003848">
    <property type="entry name" value="DUF218"/>
</dbReference>
<evidence type="ECO:0000259" key="2">
    <source>
        <dbReference type="Pfam" id="PF02698"/>
    </source>
</evidence>
<comment type="caution">
    <text evidence="3">The sequence shown here is derived from an EMBL/GenBank/DDBJ whole genome shotgun (WGS) entry which is preliminary data.</text>
</comment>
<dbReference type="InterPro" id="IPR014729">
    <property type="entry name" value="Rossmann-like_a/b/a_fold"/>
</dbReference>
<evidence type="ECO:0000256" key="1">
    <source>
        <dbReference type="SAM" id="Phobius"/>
    </source>
</evidence>
<dbReference type="GO" id="GO:0000270">
    <property type="term" value="P:peptidoglycan metabolic process"/>
    <property type="evidence" value="ECO:0007669"/>
    <property type="project" value="TreeGrafter"/>
</dbReference>